<sequence>MQDKILPIGSVVSLQDGDGTPLVIVSRAALYKKPGDSEISGYFDYCAVVHPQGLQDPNDMLFFNHENIDEVYTLGYRDNEELAFEDNYAELVESSGYPKLSVDND</sequence>
<dbReference type="Proteomes" id="UP000831947">
    <property type="component" value="Chromosome"/>
</dbReference>
<name>A0ABY4PBB4_9LACO</name>
<dbReference type="EMBL" id="CP093365">
    <property type="protein sequence ID" value="UQS83053.1"/>
    <property type="molecule type" value="Genomic_DNA"/>
</dbReference>
<dbReference type="InterPro" id="IPR025233">
    <property type="entry name" value="DUF4176"/>
</dbReference>
<dbReference type="RefSeq" id="WP_249512280.1">
    <property type="nucleotide sequence ID" value="NZ_CP093365.1"/>
</dbReference>
<evidence type="ECO:0000313" key="2">
    <source>
        <dbReference type="Proteomes" id="UP000831947"/>
    </source>
</evidence>
<organism evidence="1 2">
    <name type="scientific">Bombilactobacillus thymidiniphilus</name>
    <dbReference type="NCBI Taxonomy" id="2923363"/>
    <lineage>
        <taxon>Bacteria</taxon>
        <taxon>Bacillati</taxon>
        <taxon>Bacillota</taxon>
        <taxon>Bacilli</taxon>
        <taxon>Lactobacillales</taxon>
        <taxon>Lactobacillaceae</taxon>
        <taxon>Bombilactobacillus</taxon>
    </lineage>
</organism>
<evidence type="ECO:0000313" key="1">
    <source>
        <dbReference type="EMBL" id="UQS83053.1"/>
    </source>
</evidence>
<keyword evidence="2" id="KW-1185">Reference proteome</keyword>
<gene>
    <name evidence="1" type="ORF">MOO47_04515</name>
</gene>
<dbReference type="Pfam" id="PF13780">
    <property type="entry name" value="DUF4176"/>
    <property type="match status" value="1"/>
</dbReference>
<reference evidence="1 2" key="1">
    <citation type="journal article" date="2022" name="Int. J. Syst. Evol. Microbiol.">
        <title>Apilactobacillus apisilvae sp. nov., Nicolia spurrieriana gen. nov. sp. nov., Bombilactobacillus folatiphilus sp. nov. and Bombilactobacillus thymidiniphilus sp. nov., four new lactic acid bacterial isolates from stingless bees Tetragonula carbonaria and Austroplebeia australis.</title>
        <authorList>
            <person name="Oliphant S.A."/>
            <person name="Watson-Haigh N.S."/>
            <person name="Sumby K.M."/>
            <person name="Gardner J."/>
            <person name="Groom S."/>
            <person name="Jiranek V."/>
        </authorList>
    </citation>
    <scope>NUCLEOTIDE SEQUENCE [LARGE SCALE GENOMIC DNA]</scope>
    <source>
        <strain evidence="1 2">SG4_A1</strain>
    </source>
</reference>
<accession>A0ABY4PBB4</accession>
<protein>
    <submittedName>
        <fullName evidence="1">DUF4176 domain-containing protein</fullName>
    </submittedName>
</protein>
<proteinExistence type="predicted"/>